<dbReference type="CDD" id="cd02423">
    <property type="entry name" value="Peptidase_C39G"/>
    <property type="match status" value="1"/>
</dbReference>
<evidence type="ECO:0000259" key="1">
    <source>
        <dbReference type="PROSITE" id="PS50990"/>
    </source>
</evidence>
<evidence type="ECO:0000313" key="2">
    <source>
        <dbReference type="EMBL" id="WNK20473.1"/>
    </source>
</evidence>
<proteinExistence type="predicted"/>
<dbReference type="InterPro" id="IPR005074">
    <property type="entry name" value="Peptidase_C39"/>
</dbReference>
<dbReference type="Proteomes" id="UP001301869">
    <property type="component" value="Chromosome"/>
</dbReference>
<gene>
    <name evidence="2" type="ORF">P1P91_01945</name>
</gene>
<dbReference type="PROSITE" id="PS50990">
    <property type="entry name" value="PEPTIDASE_C39"/>
    <property type="match status" value="1"/>
</dbReference>
<dbReference type="Gene3D" id="3.90.70.10">
    <property type="entry name" value="Cysteine proteinases"/>
    <property type="match status" value="1"/>
</dbReference>
<dbReference type="RefSeq" id="WP_311884151.1">
    <property type="nucleotide sequence ID" value="NZ_CP119391.1"/>
</dbReference>
<protein>
    <submittedName>
        <fullName evidence="2">C39 family peptidase</fullName>
    </submittedName>
</protein>
<feature type="domain" description="Peptidase C39" evidence="1">
    <location>
        <begin position="64"/>
        <end position="195"/>
    </location>
</feature>
<accession>A0ABY9Z2M5</accession>
<organism evidence="2 3">
    <name type="scientific">Halomonas piscis</name>
    <dbReference type="NCBI Taxonomy" id="3031727"/>
    <lineage>
        <taxon>Bacteria</taxon>
        <taxon>Pseudomonadati</taxon>
        <taxon>Pseudomonadota</taxon>
        <taxon>Gammaproteobacteria</taxon>
        <taxon>Oceanospirillales</taxon>
        <taxon>Halomonadaceae</taxon>
        <taxon>Halomonas</taxon>
    </lineage>
</organism>
<evidence type="ECO:0000313" key="3">
    <source>
        <dbReference type="Proteomes" id="UP001301869"/>
    </source>
</evidence>
<dbReference type="Pfam" id="PF03412">
    <property type="entry name" value="Peptidase_C39"/>
    <property type="match status" value="1"/>
</dbReference>
<keyword evidence="3" id="KW-1185">Reference proteome</keyword>
<sequence length="241" mass="26663">MESAITIALGRRMPLLILGLILTVLSIPFSQAASVRLGNVMAGTVISKDVQSIRERRFENLVEQHTDFSCGAASLATILKYAYQQPETTEQNVLAGMLEVSDPEVVLAKGFSLLDLKNYVQSLGYRGRGYEVAPDTLDAVSIPVIVLLDLEGYKHFVVVKKASGDRVYIGDPALGNRIMERDKFLASWNGIIFAIVGEGFDRQTPLLDPRQPLTAHRMQDIFAPVPKQKLLDFGFRHADVF</sequence>
<dbReference type="EMBL" id="CP119391">
    <property type="protein sequence ID" value="WNK20473.1"/>
    <property type="molecule type" value="Genomic_DNA"/>
</dbReference>
<name>A0ABY9Z2M5_9GAMM</name>
<reference evidence="2 3" key="1">
    <citation type="submission" date="2023-03" db="EMBL/GenBank/DDBJ databases">
        <title>Halomonas sp. nov., isolated from Korean tranditional fermented seafood 'Jeotgal'.</title>
        <authorList>
            <person name="Kim B."/>
            <person name="Shin N.-R."/>
        </authorList>
    </citation>
    <scope>NUCLEOTIDE SEQUENCE [LARGE SCALE GENOMIC DNA]</scope>
    <source>
        <strain evidence="2 3">SG2L-4</strain>
    </source>
</reference>